<accession>A0A645F0P6</accession>
<organism evidence="2">
    <name type="scientific">bioreactor metagenome</name>
    <dbReference type="NCBI Taxonomy" id="1076179"/>
    <lineage>
        <taxon>unclassified sequences</taxon>
        <taxon>metagenomes</taxon>
        <taxon>ecological metagenomes</taxon>
    </lineage>
</organism>
<dbReference type="InterPro" id="IPR036397">
    <property type="entry name" value="RNaseH_sf"/>
</dbReference>
<evidence type="ECO:0000313" key="2">
    <source>
        <dbReference type="EMBL" id="MPN07320.1"/>
    </source>
</evidence>
<dbReference type="SUPFAM" id="SSF53098">
    <property type="entry name" value="Ribonuclease H-like"/>
    <property type="match status" value="1"/>
</dbReference>
<reference evidence="2" key="1">
    <citation type="submission" date="2019-08" db="EMBL/GenBank/DDBJ databases">
        <authorList>
            <person name="Kucharzyk K."/>
            <person name="Murdoch R.W."/>
            <person name="Higgins S."/>
            <person name="Loffler F."/>
        </authorList>
    </citation>
    <scope>NUCLEOTIDE SEQUENCE</scope>
</reference>
<dbReference type="InterPro" id="IPR012337">
    <property type="entry name" value="RNaseH-like_sf"/>
</dbReference>
<name>A0A645F0P6_9ZZZZ</name>
<dbReference type="AlphaFoldDB" id="A0A645F0P6"/>
<comment type="caution">
    <text evidence="2">The sequence shown here is derived from an EMBL/GenBank/DDBJ whole genome shotgun (WGS) entry which is preliminary data.</text>
</comment>
<dbReference type="EMBL" id="VSSQ01053279">
    <property type="protein sequence ID" value="MPN07320.1"/>
    <property type="molecule type" value="Genomic_DNA"/>
</dbReference>
<proteinExistence type="predicted"/>
<dbReference type="PROSITE" id="PS50994">
    <property type="entry name" value="INTEGRASE"/>
    <property type="match status" value="1"/>
</dbReference>
<feature type="domain" description="Integrase catalytic" evidence="1">
    <location>
        <begin position="132"/>
        <end position="287"/>
    </location>
</feature>
<dbReference type="Gene3D" id="3.30.420.10">
    <property type="entry name" value="Ribonuclease H-like superfamily/Ribonuclease H"/>
    <property type="match status" value="1"/>
</dbReference>
<sequence length="287" mass="32827">MCGGKGREKGVNELKRGRPRKNTDILGNGINIDEATKRIFRIALNKYYYNASKKSLKLTYELMLRDYFSKENRIENGITLPIIKSIEEIPSFGQFRYWFEKERNIKKEISSRQSPKKYEQSHRGIIGDSTSEAMGPGYFEIDATVGDIYLVSRYNRDWIIGRPVIYFVIDRFSRMIVGMYVGLDGPSWSGAMMAVANTSSNKKVFCKEYGIEIEEEDWPVHFLPEILLADRGELEGSNIQTLINVFGIKVQNTPPYSGQSKAIIESNFRVANLRTKPLMPGVVNSDY</sequence>
<gene>
    <name evidence="2" type="primary">tnsB_3</name>
    <name evidence="2" type="ORF">SDC9_154586</name>
</gene>
<dbReference type="GO" id="GO:0003676">
    <property type="term" value="F:nucleic acid binding"/>
    <property type="evidence" value="ECO:0007669"/>
    <property type="project" value="InterPro"/>
</dbReference>
<dbReference type="GO" id="GO:0015074">
    <property type="term" value="P:DNA integration"/>
    <property type="evidence" value="ECO:0007669"/>
    <property type="project" value="InterPro"/>
</dbReference>
<protein>
    <submittedName>
        <fullName evidence="2">Transposon Tn7 transposition protein TnsB</fullName>
    </submittedName>
</protein>
<dbReference type="InterPro" id="IPR001584">
    <property type="entry name" value="Integrase_cat-core"/>
</dbReference>
<evidence type="ECO:0000259" key="1">
    <source>
        <dbReference type="PROSITE" id="PS50994"/>
    </source>
</evidence>